<dbReference type="OrthoDB" id="6610259at2759"/>
<accession>A0A5E4MJ32</accession>
<name>A0A5E4MJ32_9HEMI</name>
<dbReference type="InterPro" id="IPR006170">
    <property type="entry name" value="PBP/GOBP"/>
</dbReference>
<dbReference type="Pfam" id="PF01395">
    <property type="entry name" value="PBP_GOBP"/>
    <property type="match status" value="1"/>
</dbReference>
<evidence type="ECO:0000313" key="2">
    <source>
        <dbReference type="EMBL" id="VVC29377.1"/>
    </source>
</evidence>
<organism evidence="2 3">
    <name type="scientific">Cinara cedri</name>
    <dbReference type="NCBI Taxonomy" id="506608"/>
    <lineage>
        <taxon>Eukaryota</taxon>
        <taxon>Metazoa</taxon>
        <taxon>Ecdysozoa</taxon>
        <taxon>Arthropoda</taxon>
        <taxon>Hexapoda</taxon>
        <taxon>Insecta</taxon>
        <taxon>Pterygota</taxon>
        <taxon>Neoptera</taxon>
        <taxon>Paraneoptera</taxon>
        <taxon>Hemiptera</taxon>
        <taxon>Sternorrhyncha</taxon>
        <taxon>Aphidomorpha</taxon>
        <taxon>Aphidoidea</taxon>
        <taxon>Aphididae</taxon>
        <taxon>Lachninae</taxon>
        <taxon>Cinara</taxon>
    </lineage>
</organism>
<evidence type="ECO:0008006" key="4">
    <source>
        <dbReference type="Google" id="ProtNLM"/>
    </source>
</evidence>
<dbReference type="GO" id="GO:0005549">
    <property type="term" value="F:odorant binding"/>
    <property type="evidence" value="ECO:0007669"/>
    <property type="project" value="InterPro"/>
</dbReference>
<evidence type="ECO:0000313" key="3">
    <source>
        <dbReference type="Proteomes" id="UP000325440"/>
    </source>
</evidence>
<protein>
    <recommendedName>
        <fullName evidence="4">Pheromone/general odorant binding protein</fullName>
    </recommendedName>
</protein>
<feature type="chain" id="PRO_5023075132" description="Pheromone/general odorant binding protein" evidence="1">
    <location>
        <begin position="23"/>
        <end position="134"/>
    </location>
</feature>
<dbReference type="EMBL" id="CABPRJ010000491">
    <property type="protein sequence ID" value="VVC29377.1"/>
    <property type="molecule type" value="Genomic_DNA"/>
</dbReference>
<feature type="signal peptide" evidence="1">
    <location>
        <begin position="1"/>
        <end position="22"/>
    </location>
</feature>
<keyword evidence="3" id="KW-1185">Reference proteome</keyword>
<gene>
    <name evidence="2" type="ORF">CINCED_3A009743</name>
</gene>
<reference evidence="2 3" key="1">
    <citation type="submission" date="2019-08" db="EMBL/GenBank/DDBJ databases">
        <authorList>
            <person name="Alioto T."/>
            <person name="Alioto T."/>
            <person name="Gomez Garrido J."/>
        </authorList>
    </citation>
    <scope>NUCLEOTIDE SEQUENCE [LARGE SCALE GENOMIC DNA]</scope>
</reference>
<dbReference type="Proteomes" id="UP000325440">
    <property type="component" value="Unassembled WGS sequence"/>
</dbReference>
<evidence type="ECO:0000256" key="1">
    <source>
        <dbReference type="SAM" id="SignalP"/>
    </source>
</evidence>
<dbReference type="SUPFAM" id="SSF47565">
    <property type="entry name" value="Insect pheromone/odorant-binding proteins"/>
    <property type="match status" value="1"/>
</dbReference>
<dbReference type="Gene3D" id="1.10.238.20">
    <property type="entry name" value="Pheromone/general odorant binding protein domain"/>
    <property type="match status" value="1"/>
</dbReference>
<proteinExistence type="predicted"/>
<keyword evidence="1" id="KW-0732">Signal</keyword>
<dbReference type="InterPro" id="IPR036728">
    <property type="entry name" value="PBP_GOBP_sf"/>
</dbReference>
<dbReference type="CDD" id="cd23992">
    <property type="entry name" value="PBP_GOBP"/>
    <property type="match status" value="1"/>
</dbReference>
<sequence>MDILPVAVFLAVSLTILTDCNAYLSEAAIKKTQKMLKSVCSKKFPVSDETLTKVKEGEFPDDNDNLKVNSKGFIEKKLFKDKMTMLAPPNILEILIPPIEECTEKDQDELCQSAFNLFKCMYGVDPKCLDYLPV</sequence>
<dbReference type="AlphaFoldDB" id="A0A5E4MJ32"/>